<accession>A0ABV5V4I7</accession>
<evidence type="ECO:0000313" key="11">
    <source>
        <dbReference type="Proteomes" id="UP001589613"/>
    </source>
</evidence>
<feature type="compositionally biased region" description="Basic and acidic residues" evidence="8">
    <location>
        <begin position="439"/>
        <end position="457"/>
    </location>
</feature>
<keyword evidence="5 9" id="KW-0812">Transmembrane</keyword>
<feature type="compositionally biased region" description="Basic and acidic residues" evidence="8">
    <location>
        <begin position="19"/>
        <end position="29"/>
    </location>
</feature>
<keyword evidence="6 9" id="KW-1133">Transmembrane helix</keyword>
<evidence type="ECO:0000256" key="5">
    <source>
        <dbReference type="ARBA" id="ARBA00022692"/>
    </source>
</evidence>
<comment type="subcellular location">
    <subcellularLocation>
        <location evidence="1">Cell membrane</location>
        <topology evidence="1">Multi-pass membrane protein</topology>
    </subcellularLocation>
</comment>
<comment type="caution">
    <text evidence="10">The sequence shown here is derived from an EMBL/GenBank/DDBJ whole genome shotgun (WGS) entry which is preliminary data.</text>
</comment>
<protein>
    <submittedName>
        <fullName evidence="10">AI-2E family transporter</fullName>
    </submittedName>
</protein>
<organism evidence="10 11">
    <name type="scientific">Ornithinimicrobium kibberense</name>
    <dbReference type="NCBI Taxonomy" id="282060"/>
    <lineage>
        <taxon>Bacteria</taxon>
        <taxon>Bacillati</taxon>
        <taxon>Actinomycetota</taxon>
        <taxon>Actinomycetes</taxon>
        <taxon>Micrococcales</taxon>
        <taxon>Ornithinimicrobiaceae</taxon>
        <taxon>Ornithinimicrobium</taxon>
    </lineage>
</organism>
<feature type="region of interest" description="Disordered" evidence="8">
    <location>
        <begin position="1"/>
        <end position="50"/>
    </location>
</feature>
<evidence type="ECO:0000256" key="1">
    <source>
        <dbReference type="ARBA" id="ARBA00004651"/>
    </source>
</evidence>
<gene>
    <name evidence="10" type="ORF">ACFFN0_11460</name>
</gene>
<keyword evidence="11" id="KW-1185">Reference proteome</keyword>
<dbReference type="Pfam" id="PF01594">
    <property type="entry name" value="AI-2E_transport"/>
    <property type="match status" value="1"/>
</dbReference>
<feature type="compositionally biased region" description="Low complexity" evidence="8">
    <location>
        <begin position="470"/>
        <end position="481"/>
    </location>
</feature>
<proteinExistence type="inferred from homology"/>
<feature type="transmembrane region" description="Helical" evidence="9">
    <location>
        <begin position="306"/>
        <end position="339"/>
    </location>
</feature>
<dbReference type="InterPro" id="IPR002549">
    <property type="entry name" value="AI-2E-like"/>
</dbReference>
<dbReference type="Proteomes" id="UP001589613">
    <property type="component" value="Unassembled WGS sequence"/>
</dbReference>
<dbReference type="EMBL" id="JBHMAX010000021">
    <property type="protein sequence ID" value="MFB9732657.1"/>
    <property type="molecule type" value="Genomic_DNA"/>
</dbReference>
<evidence type="ECO:0000256" key="7">
    <source>
        <dbReference type="ARBA" id="ARBA00023136"/>
    </source>
</evidence>
<feature type="region of interest" description="Disordered" evidence="8">
    <location>
        <begin position="439"/>
        <end position="493"/>
    </location>
</feature>
<sequence length="493" mass="52461">MPDSDLHKETQEVSSASVRVERPAEEAGHRPPTVPGSQQPPLGRPEETTNVGVDRGQVIGVGMKAVADWSLRFLFVAAALWVLWWILGKVWVGVLPVILALIVSTVLWPVVAFLRRKRVPAALATVITLLFAFGLVGGVISALAPSVASQSQEIFDQASEGIGQVQDWLDGPPLNLEAAQVESYVDQGIDWLREQSTQAAGYVASGVGAVGSALVTLAMVLVLTFFFLKDGPDFLPWLRRTAGRTAGRHLTEALTRVWNTLGGFIRTQAIVSAADAVLIGIGLLILQVPLALALAVLTFFGGFIPIVGAFIAGGLAILVALVTQGFTTAVWVLLLVLAVQQIEGNVLQPMLQGRSMQMHPGVILLAVAGGGTLFGIVGAFLAVPVAASVVVLLRYLSEQVDLRTGDLHTEDLAVTTPEGAVAAARAEHAAPLYRAMAAREEQQEERTIQEATTEERRRIRLPGLRRRGATRATGAGTSGERTSTDDEQDSPAR</sequence>
<dbReference type="RefSeq" id="WP_141339081.1">
    <property type="nucleotide sequence ID" value="NZ_JBHMAX010000021.1"/>
</dbReference>
<feature type="compositionally biased region" description="Basic residues" evidence="8">
    <location>
        <begin position="458"/>
        <end position="469"/>
    </location>
</feature>
<evidence type="ECO:0000256" key="9">
    <source>
        <dbReference type="SAM" id="Phobius"/>
    </source>
</evidence>
<name>A0ABV5V4I7_9MICO</name>
<feature type="compositionally biased region" description="Basic and acidic residues" evidence="8">
    <location>
        <begin position="1"/>
        <end position="11"/>
    </location>
</feature>
<reference evidence="10 11" key="1">
    <citation type="submission" date="2024-09" db="EMBL/GenBank/DDBJ databases">
        <authorList>
            <person name="Sun Q."/>
            <person name="Mori K."/>
        </authorList>
    </citation>
    <scope>NUCLEOTIDE SEQUENCE [LARGE SCALE GENOMIC DNA]</scope>
    <source>
        <strain evidence="10 11">JCM 12763</strain>
    </source>
</reference>
<keyword evidence="7 9" id="KW-0472">Membrane</keyword>
<evidence type="ECO:0000256" key="8">
    <source>
        <dbReference type="SAM" id="MobiDB-lite"/>
    </source>
</evidence>
<feature type="transmembrane region" description="Helical" evidence="9">
    <location>
        <begin position="121"/>
        <end position="144"/>
    </location>
</feature>
<evidence type="ECO:0000256" key="3">
    <source>
        <dbReference type="ARBA" id="ARBA00022448"/>
    </source>
</evidence>
<feature type="transmembrane region" description="Helical" evidence="9">
    <location>
        <begin position="360"/>
        <end position="393"/>
    </location>
</feature>
<evidence type="ECO:0000313" key="10">
    <source>
        <dbReference type="EMBL" id="MFB9732657.1"/>
    </source>
</evidence>
<dbReference type="PANTHER" id="PTHR21716">
    <property type="entry name" value="TRANSMEMBRANE PROTEIN"/>
    <property type="match status" value="1"/>
</dbReference>
<feature type="transmembrane region" description="Helical" evidence="9">
    <location>
        <begin position="69"/>
        <end position="87"/>
    </location>
</feature>
<feature type="transmembrane region" description="Helical" evidence="9">
    <location>
        <begin position="202"/>
        <end position="228"/>
    </location>
</feature>
<keyword evidence="4" id="KW-1003">Cell membrane</keyword>
<evidence type="ECO:0000256" key="6">
    <source>
        <dbReference type="ARBA" id="ARBA00022989"/>
    </source>
</evidence>
<feature type="transmembrane region" description="Helical" evidence="9">
    <location>
        <begin position="93"/>
        <end position="114"/>
    </location>
</feature>
<keyword evidence="3" id="KW-0813">Transport</keyword>
<comment type="similarity">
    <text evidence="2">Belongs to the autoinducer-2 exporter (AI-2E) (TC 2.A.86) family.</text>
</comment>
<evidence type="ECO:0000256" key="4">
    <source>
        <dbReference type="ARBA" id="ARBA00022475"/>
    </source>
</evidence>
<dbReference type="PANTHER" id="PTHR21716:SF53">
    <property type="entry name" value="PERMEASE PERM-RELATED"/>
    <property type="match status" value="1"/>
</dbReference>
<evidence type="ECO:0000256" key="2">
    <source>
        <dbReference type="ARBA" id="ARBA00009773"/>
    </source>
</evidence>